<protein>
    <submittedName>
        <fullName evidence="1">Uncharacterized protein</fullName>
    </submittedName>
</protein>
<organism evidence="1 2">
    <name type="scientific">Peronosclerospora sorghi</name>
    <dbReference type="NCBI Taxonomy" id="230839"/>
    <lineage>
        <taxon>Eukaryota</taxon>
        <taxon>Sar</taxon>
        <taxon>Stramenopiles</taxon>
        <taxon>Oomycota</taxon>
        <taxon>Peronosporomycetes</taxon>
        <taxon>Peronosporales</taxon>
        <taxon>Peronosporaceae</taxon>
        <taxon>Peronosclerospora</taxon>
    </lineage>
</organism>
<proteinExistence type="predicted"/>
<dbReference type="EMBL" id="CM047592">
    <property type="protein sequence ID" value="KAI9917349.1"/>
    <property type="molecule type" value="Genomic_DNA"/>
</dbReference>
<dbReference type="Proteomes" id="UP001163321">
    <property type="component" value="Chromosome 13"/>
</dbReference>
<keyword evidence="2" id="KW-1185">Reference proteome</keyword>
<accession>A0ACC0WEW1</accession>
<reference evidence="1 2" key="1">
    <citation type="journal article" date="2022" name="bioRxiv">
        <title>The genome of the oomycete Peronosclerospora sorghi, a cosmopolitan pathogen of maize and sorghum, is inflated with dispersed pseudogenes.</title>
        <authorList>
            <person name="Fletcher K."/>
            <person name="Martin F."/>
            <person name="Isakeit T."/>
            <person name="Cavanaugh K."/>
            <person name="Magill C."/>
            <person name="Michelmore R."/>
        </authorList>
    </citation>
    <scope>NUCLEOTIDE SEQUENCE [LARGE SCALE GENOMIC DNA]</scope>
    <source>
        <strain evidence="1">P6</strain>
    </source>
</reference>
<evidence type="ECO:0000313" key="1">
    <source>
        <dbReference type="EMBL" id="KAI9917349.1"/>
    </source>
</evidence>
<name>A0ACC0WEW1_9STRA</name>
<comment type="caution">
    <text evidence="1">The sequence shown here is derived from an EMBL/GenBank/DDBJ whole genome shotgun (WGS) entry which is preliminary data.</text>
</comment>
<evidence type="ECO:0000313" key="2">
    <source>
        <dbReference type="Proteomes" id="UP001163321"/>
    </source>
</evidence>
<sequence>MGASICLVEEQCNVPSSWDVLPNRGIRAPTSRARHSTAYFGHLEKFLFCVYGGVSSHGEDSIVHLLVPTSPREFHWVKPCCAQDHNKIPTPRSGHAAVSHMEDNEKSETGNC</sequence>
<gene>
    <name evidence="1" type="ORF">PsorP6_012923</name>
</gene>